<evidence type="ECO:0000313" key="2">
    <source>
        <dbReference type="Proteomes" id="UP000230658"/>
    </source>
</evidence>
<dbReference type="AlphaFoldDB" id="A0A2M7MG72"/>
<protein>
    <submittedName>
        <fullName evidence="1">Uncharacterized protein</fullName>
    </submittedName>
</protein>
<name>A0A2M7MG72_9BACT</name>
<reference evidence="2" key="1">
    <citation type="submission" date="2017-09" db="EMBL/GenBank/DDBJ databases">
        <title>Depth-based differentiation of microbial function through sediment-hosted aquifers and enrichment of novel symbionts in the deep terrestrial subsurface.</title>
        <authorList>
            <person name="Probst A.J."/>
            <person name="Ladd B."/>
            <person name="Jarett J.K."/>
            <person name="Geller-Mcgrath D.E."/>
            <person name="Sieber C.M.K."/>
            <person name="Emerson J.B."/>
            <person name="Anantharaman K."/>
            <person name="Thomas B.C."/>
            <person name="Malmstrom R."/>
            <person name="Stieglmeier M."/>
            <person name="Klingl A."/>
            <person name="Woyke T."/>
            <person name="Ryan C.M."/>
            <person name="Banfield J.F."/>
        </authorList>
    </citation>
    <scope>NUCLEOTIDE SEQUENCE [LARGE SCALE GENOMIC DNA]</scope>
</reference>
<dbReference type="Proteomes" id="UP000230658">
    <property type="component" value="Unassembled WGS sequence"/>
</dbReference>
<dbReference type="EMBL" id="PFJV01000090">
    <property type="protein sequence ID" value="PIX92089.1"/>
    <property type="molecule type" value="Genomic_DNA"/>
</dbReference>
<organism evidence="1 2">
    <name type="scientific">Candidatus Kuenenbacteria bacterium CG_4_10_14_3_um_filter_39_14</name>
    <dbReference type="NCBI Taxonomy" id="1974614"/>
    <lineage>
        <taxon>Bacteria</taxon>
        <taxon>Candidatus Kueneniibacteriota</taxon>
    </lineage>
</organism>
<comment type="caution">
    <text evidence="1">The sequence shown here is derived from an EMBL/GenBank/DDBJ whole genome shotgun (WGS) entry which is preliminary data.</text>
</comment>
<sequence>MLRLDLNRFPQQILNNVNDKGGISLRDIFAKGAIPPPTSAARNIKKIDLYDFEISFSFVILFQ</sequence>
<gene>
    <name evidence="1" type="ORF">COZ26_03675</name>
</gene>
<accession>A0A2M7MG72</accession>
<evidence type="ECO:0000313" key="1">
    <source>
        <dbReference type="EMBL" id="PIX92089.1"/>
    </source>
</evidence>
<proteinExistence type="predicted"/>